<reference evidence="12 13" key="1">
    <citation type="submission" date="2024-02" db="EMBL/GenBank/DDBJ databases">
        <title>Chromosome-scale genome assembly of the rough periwinkle Littorina saxatilis.</title>
        <authorList>
            <person name="De Jode A."/>
            <person name="Faria R."/>
            <person name="Formenti G."/>
            <person name="Sims Y."/>
            <person name="Smith T.P."/>
            <person name="Tracey A."/>
            <person name="Wood J.M.D."/>
            <person name="Zagrodzka Z.B."/>
            <person name="Johannesson K."/>
            <person name="Butlin R.K."/>
            <person name="Leder E.H."/>
        </authorList>
    </citation>
    <scope>NUCLEOTIDE SEQUENCE [LARGE SCALE GENOMIC DNA]</scope>
    <source>
        <strain evidence="12">Snail1</strain>
        <tissue evidence="12">Muscle</tissue>
    </source>
</reference>
<comment type="function">
    <text evidence="1">General regulator of phagocytosis. Required to uptake Gram negative bacterium by macrophages.</text>
</comment>
<evidence type="ECO:0000256" key="8">
    <source>
        <dbReference type="ARBA" id="ARBA00023128"/>
    </source>
</evidence>
<evidence type="ECO:0000313" key="12">
    <source>
        <dbReference type="EMBL" id="KAK7116505.1"/>
    </source>
</evidence>
<feature type="region of interest" description="Disordered" evidence="10">
    <location>
        <begin position="204"/>
        <end position="281"/>
    </location>
</feature>
<keyword evidence="13" id="KW-1185">Reference proteome</keyword>
<dbReference type="PANTHER" id="PTHR21425:SF2">
    <property type="entry name" value="PROTEIN C1ORF43"/>
    <property type="match status" value="1"/>
</dbReference>
<keyword evidence="7" id="KW-0333">Golgi apparatus</keyword>
<keyword evidence="6 11" id="KW-1133">Transmembrane helix</keyword>
<evidence type="ECO:0000256" key="11">
    <source>
        <dbReference type="SAM" id="Phobius"/>
    </source>
</evidence>
<dbReference type="Pfam" id="PF07406">
    <property type="entry name" value="NICE-3"/>
    <property type="match status" value="1"/>
</dbReference>
<comment type="subcellular location">
    <subcellularLocation>
        <location evidence="4">Golgi apparatus</location>
    </subcellularLocation>
    <subcellularLocation>
        <location evidence="2">Membrane</location>
        <topology evidence="2">Single-pass membrane protein</topology>
    </subcellularLocation>
    <subcellularLocation>
        <location evidence="3">Mitochondrion</location>
    </subcellularLocation>
</comment>
<evidence type="ECO:0000256" key="10">
    <source>
        <dbReference type="SAM" id="MobiDB-lite"/>
    </source>
</evidence>
<proteinExistence type="predicted"/>
<evidence type="ECO:0008006" key="14">
    <source>
        <dbReference type="Google" id="ProtNLM"/>
    </source>
</evidence>
<organism evidence="12 13">
    <name type="scientific">Littorina saxatilis</name>
    <dbReference type="NCBI Taxonomy" id="31220"/>
    <lineage>
        <taxon>Eukaryota</taxon>
        <taxon>Metazoa</taxon>
        <taxon>Spiralia</taxon>
        <taxon>Lophotrochozoa</taxon>
        <taxon>Mollusca</taxon>
        <taxon>Gastropoda</taxon>
        <taxon>Caenogastropoda</taxon>
        <taxon>Littorinimorpha</taxon>
        <taxon>Littorinoidea</taxon>
        <taxon>Littorinidae</taxon>
        <taxon>Littorina</taxon>
    </lineage>
</organism>
<evidence type="ECO:0000256" key="6">
    <source>
        <dbReference type="ARBA" id="ARBA00022989"/>
    </source>
</evidence>
<evidence type="ECO:0000256" key="4">
    <source>
        <dbReference type="ARBA" id="ARBA00004555"/>
    </source>
</evidence>
<evidence type="ECO:0000256" key="5">
    <source>
        <dbReference type="ARBA" id="ARBA00022692"/>
    </source>
</evidence>
<comment type="caution">
    <text evidence="12">The sequence shown here is derived from an EMBL/GenBank/DDBJ whole genome shotgun (WGS) entry which is preliminary data.</text>
</comment>
<dbReference type="PANTHER" id="PTHR21425">
    <property type="entry name" value="NICE-3"/>
    <property type="match status" value="1"/>
</dbReference>
<name>A0AAN9C3F5_9CAEN</name>
<evidence type="ECO:0000256" key="1">
    <source>
        <dbReference type="ARBA" id="ARBA00002620"/>
    </source>
</evidence>
<dbReference type="InterPro" id="IPR010876">
    <property type="entry name" value="C1orf43"/>
</dbReference>
<gene>
    <name evidence="12" type="ORF">V1264_002172</name>
</gene>
<keyword evidence="8" id="KW-0496">Mitochondrion</keyword>
<feature type="compositionally biased region" description="Low complexity" evidence="10">
    <location>
        <begin position="248"/>
        <end position="262"/>
    </location>
</feature>
<sequence>MAAELPVVTIVLFIASGTLVFILLFVFAKRQIMRFALKSARKPHINIGSDAPKALRDEIMRRLGLVQNVRYEPTLLSERVQQTALSEPNHYFHRMKALDAFTNAIECCRAQDKTITLRSTKQTIQLYLFSLCPSAPSTPQAHVIHQFCCAYNHARHSPSLFADTEFVNYMELLDKIIRMIKGDHRRRSALVDPPVDTEVRIRKGRGLAETAETIPQVSASRKHRTLPSSSGAAARPDQLEQISLVDKSSGYSSTDHSSSGKGSAERLISPQLSVIHQEEAV</sequence>
<dbReference type="GO" id="GO:0005794">
    <property type="term" value="C:Golgi apparatus"/>
    <property type="evidence" value="ECO:0007669"/>
    <property type="project" value="UniProtKB-SubCell"/>
</dbReference>
<evidence type="ECO:0000256" key="9">
    <source>
        <dbReference type="ARBA" id="ARBA00023136"/>
    </source>
</evidence>
<dbReference type="AlphaFoldDB" id="A0AAN9C3F5"/>
<keyword evidence="9 11" id="KW-0472">Membrane</keyword>
<feature type="transmembrane region" description="Helical" evidence="11">
    <location>
        <begin position="6"/>
        <end position="28"/>
    </location>
</feature>
<dbReference type="Proteomes" id="UP001374579">
    <property type="component" value="Unassembled WGS sequence"/>
</dbReference>
<evidence type="ECO:0000256" key="2">
    <source>
        <dbReference type="ARBA" id="ARBA00004167"/>
    </source>
</evidence>
<protein>
    <recommendedName>
        <fullName evidence="14">Defect at low temperature protein 1</fullName>
    </recommendedName>
</protein>
<dbReference type="EMBL" id="JBAMIC010000001">
    <property type="protein sequence ID" value="KAK7116505.1"/>
    <property type="molecule type" value="Genomic_DNA"/>
</dbReference>
<keyword evidence="5 11" id="KW-0812">Transmembrane</keyword>
<dbReference type="GO" id="GO:0005739">
    <property type="term" value="C:mitochondrion"/>
    <property type="evidence" value="ECO:0007669"/>
    <property type="project" value="UniProtKB-SubCell"/>
</dbReference>
<evidence type="ECO:0000313" key="13">
    <source>
        <dbReference type="Proteomes" id="UP001374579"/>
    </source>
</evidence>
<evidence type="ECO:0000256" key="3">
    <source>
        <dbReference type="ARBA" id="ARBA00004173"/>
    </source>
</evidence>
<dbReference type="GO" id="GO:0016020">
    <property type="term" value="C:membrane"/>
    <property type="evidence" value="ECO:0007669"/>
    <property type="project" value="UniProtKB-SubCell"/>
</dbReference>
<accession>A0AAN9C3F5</accession>
<evidence type="ECO:0000256" key="7">
    <source>
        <dbReference type="ARBA" id="ARBA00023034"/>
    </source>
</evidence>